<dbReference type="InterPro" id="IPR002818">
    <property type="entry name" value="DJ-1/PfpI"/>
</dbReference>
<dbReference type="RefSeq" id="WP_144991211.1">
    <property type="nucleotide sequence ID" value="NZ_VNJK01000001.1"/>
</dbReference>
<dbReference type="Gene3D" id="3.40.50.880">
    <property type="match status" value="1"/>
</dbReference>
<sequence length="185" mass="20684">MKTTGVLLYPLFSEYEISVALSILKQGNHPITTIGIEEERGLVVGESDFTCVPDTTIHEVDMSTLDSLLLPGCMDISTLFEHEALMDFLRKCAEVNPNLIIASISSSPYLLARAGLIGDRTYTVGLTQEQRQLLQVFQEENYRNDLVVRDGNLITARGSGFIEFGEALGKELNLSFQMNWYQRNS</sequence>
<feature type="domain" description="DJ-1/PfpI" evidence="1">
    <location>
        <begin position="6"/>
        <end position="168"/>
    </location>
</feature>
<protein>
    <submittedName>
        <fullName evidence="2">4-methyl-5(B-hydroxyethyl)-thiazole monophosphate biosynthesis protein</fullName>
    </submittedName>
</protein>
<dbReference type="PANTHER" id="PTHR48094:SF12">
    <property type="entry name" value="PARKINSON DISEASE PROTEIN 7 HOMOLOG"/>
    <property type="match status" value="1"/>
</dbReference>
<keyword evidence="3" id="KW-1185">Reference proteome</keyword>
<dbReference type="OrthoDB" id="9800516at2"/>
<dbReference type="SUPFAM" id="SSF52317">
    <property type="entry name" value="Class I glutamine amidotransferase-like"/>
    <property type="match status" value="1"/>
</dbReference>
<dbReference type="Proteomes" id="UP000318102">
    <property type="component" value="Unassembled WGS sequence"/>
</dbReference>
<evidence type="ECO:0000313" key="2">
    <source>
        <dbReference type="EMBL" id="TVX94096.1"/>
    </source>
</evidence>
<dbReference type="EMBL" id="VNJK01000001">
    <property type="protein sequence ID" value="TVX94096.1"/>
    <property type="molecule type" value="Genomic_DNA"/>
</dbReference>
<reference evidence="2 3" key="1">
    <citation type="submission" date="2019-07" db="EMBL/GenBank/DDBJ databases">
        <authorList>
            <person name="Kim J."/>
        </authorList>
    </citation>
    <scope>NUCLEOTIDE SEQUENCE [LARGE SCALE GENOMIC DNA]</scope>
    <source>
        <strain evidence="2 3">N4</strain>
    </source>
</reference>
<organism evidence="2 3">
    <name type="scientific">Paenibacillus agilis</name>
    <dbReference type="NCBI Taxonomy" id="3020863"/>
    <lineage>
        <taxon>Bacteria</taxon>
        <taxon>Bacillati</taxon>
        <taxon>Bacillota</taxon>
        <taxon>Bacilli</taxon>
        <taxon>Bacillales</taxon>
        <taxon>Paenibacillaceae</taxon>
        <taxon>Paenibacillus</taxon>
    </lineage>
</organism>
<proteinExistence type="predicted"/>
<gene>
    <name evidence="2" type="ORF">FPZ44_14155</name>
</gene>
<dbReference type="GO" id="GO:0005737">
    <property type="term" value="C:cytoplasm"/>
    <property type="evidence" value="ECO:0007669"/>
    <property type="project" value="TreeGrafter"/>
</dbReference>
<evidence type="ECO:0000259" key="1">
    <source>
        <dbReference type="Pfam" id="PF01965"/>
    </source>
</evidence>
<name>A0A559J2N8_9BACL</name>
<dbReference type="PANTHER" id="PTHR48094">
    <property type="entry name" value="PROTEIN/NUCLEIC ACID DEGLYCASE DJ-1-RELATED"/>
    <property type="match status" value="1"/>
</dbReference>
<accession>A0A559J2N8</accession>
<dbReference type="InterPro" id="IPR050325">
    <property type="entry name" value="Prot/Nucl_acid_deglycase"/>
</dbReference>
<dbReference type="InterPro" id="IPR029062">
    <property type="entry name" value="Class_I_gatase-like"/>
</dbReference>
<dbReference type="AlphaFoldDB" id="A0A559J2N8"/>
<evidence type="ECO:0000313" key="3">
    <source>
        <dbReference type="Proteomes" id="UP000318102"/>
    </source>
</evidence>
<dbReference type="Pfam" id="PF01965">
    <property type="entry name" value="DJ-1_PfpI"/>
    <property type="match status" value="1"/>
</dbReference>
<comment type="caution">
    <text evidence="2">The sequence shown here is derived from an EMBL/GenBank/DDBJ whole genome shotgun (WGS) entry which is preliminary data.</text>
</comment>